<sequence>MIKENKRYDLGLMVTSILTFIGAAALMFSTRYLPVKVPPQTEKKIEYLQKTAANPELIGCYKKQLEFQRKEEKKDEAYASLVQAFCLLFMLNGAVQLYLLFNSRFKKR</sequence>
<protein>
    <submittedName>
        <fullName evidence="2">Uncharacterized protein</fullName>
    </submittedName>
</protein>
<dbReference type="AlphaFoldDB" id="A0A1R1MK66"/>
<evidence type="ECO:0000313" key="2">
    <source>
        <dbReference type="EMBL" id="OMH40201.1"/>
    </source>
</evidence>
<keyword evidence="3" id="KW-1185">Reference proteome</keyword>
<feature type="transmembrane region" description="Helical" evidence="1">
    <location>
        <begin position="77"/>
        <end position="101"/>
    </location>
</feature>
<evidence type="ECO:0000313" key="3">
    <source>
        <dbReference type="Proteomes" id="UP000187408"/>
    </source>
</evidence>
<gene>
    <name evidence="2" type="ORF">BLW93_06530</name>
</gene>
<reference evidence="2 3" key="1">
    <citation type="submission" date="2016-10" db="EMBL/GenBank/DDBJ databases">
        <title>Genome sequence of a sulfur-reducing bacterium Desulfurobacterium indicum K6013.</title>
        <authorList>
            <person name="Cao J."/>
            <person name="Shao Z."/>
            <person name="Alain K."/>
            <person name="Jebbar M."/>
        </authorList>
    </citation>
    <scope>NUCLEOTIDE SEQUENCE [LARGE SCALE GENOMIC DNA]</scope>
    <source>
        <strain evidence="2 3">K6013</strain>
    </source>
</reference>
<dbReference type="EMBL" id="MOEN01000024">
    <property type="protein sequence ID" value="OMH40201.1"/>
    <property type="molecule type" value="Genomic_DNA"/>
</dbReference>
<comment type="caution">
    <text evidence="2">The sequence shown here is derived from an EMBL/GenBank/DDBJ whole genome shotgun (WGS) entry which is preliminary data.</text>
</comment>
<dbReference type="STRING" id="1914305.BLW93_06530"/>
<keyword evidence="1" id="KW-1133">Transmembrane helix</keyword>
<dbReference type="Proteomes" id="UP000187408">
    <property type="component" value="Unassembled WGS sequence"/>
</dbReference>
<accession>A0A1R1MK66</accession>
<organism evidence="2 3">
    <name type="scientific">Desulfurobacterium indicum</name>
    <dbReference type="NCBI Taxonomy" id="1914305"/>
    <lineage>
        <taxon>Bacteria</taxon>
        <taxon>Pseudomonadati</taxon>
        <taxon>Aquificota</taxon>
        <taxon>Aquificia</taxon>
        <taxon>Desulfurobacteriales</taxon>
        <taxon>Desulfurobacteriaceae</taxon>
        <taxon>Desulfurobacterium</taxon>
    </lineage>
</organism>
<name>A0A1R1MK66_9BACT</name>
<proteinExistence type="predicted"/>
<feature type="transmembrane region" description="Helical" evidence="1">
    <location>
        <begin position="12"/>
        <end position="33"/>
    </location>
</feature>
<dbReference type="RefSeq" id="WP_076713295.1">
    <property type="nucleotide sequence ID" value="NZ_MOEN01000024.1"/>
</dbReference>
<keyword evidence="1" id="KW-0472">Membrane</keyword>
<keyword evidence="1" id="KW-0812">Transmembrane</keyword>
<dbReference type="OrthoDB" id="10017426at2"/>
<evidence type="ECO:0000256" key="1">
    <source>
        <dbReference type="SAM" id="Phobius"/>
    </source>
</evidence>